<dbReference type="Pfam" id="PF03773">
    <property type="entry name" value="ArsP_1"/>
    <property type="match status" value="1"/>
</dbReference>
<evidence type="ECO:0000256" key="4">
    <source>
        <dbReference type="ARBA" id="ARBA00022692"/>
    </source>
</evidence>
<evidence type="ECO:0000256" key="1">
    <source>
        <dbReference type="ARBA" id="ARBA00004651"/>
    </source>
</evidence>
<dbReference type="AlphaFoldDB" id="A0A2S9YU70"/>
<organism evidence="8 9">
    <name type="scientific">Enhygromyxa salina</name>
    <dbReference type="NCBI Taxonomy" id="215803"/>
    <lineage>
        <taxon>Bacteria</taxon>
        <taxon>Pseudomonadati</taxon>
        <taxon>Myxococcota</taxon>
        <taxon>Polyangia</taxon>
        <taxon>Nannocystales</taxon>
        <taxon>Nannocystaceae</taxon>
        <taxon>Enhygromyxa</taxon>
    </lineage>
</organism>
<dbReference type="InterPro" id="IPR005524">
    <property type="entry name" value="DUF318"/>
</dbReference>
<evidence type="ECO:0000256" key="6">
    <source>
        <dbReference type="ARBA" id="ARBA00023136"/>
    </source>
</evidence>
<sequence>MTNVVIFMAALLLVLIVTTYFRAGSEGLSQAFRASGDTGLKFVPVLVIAILMMGFIEVLLPKQVVEHWLSDASGPRGIAIATLAGIATPAGSLVGLPLAAGLAKAGAGAAVIITYLVSFSLLSLIRLPIEVGILGPRLTAMRVLACLLLPPLAGLITLMIAPILRSFSNVSGP</sequence>
<dbReference type="GO" id="GO:0005886">
    <property type="term" value="C:plasma membrane"/>
    <property type="evidence" value="ECO:0007669"/>
    <property type="project" value="UniProtKB-SubCell"/>
</dbReference>
<evidence type="ECO:0000313" key="8">
    <source>
        <dbReference type="EMBL" id="PRQ08657.1"/>
    </source>
</evidence>
<feature type="transmembrane region" description="Helical" evidence="7">
    <location>
        <begin position="106"/>
        <end position="129"/>
    </location>
</feature>
<accession>A0A2S9YU70</accession>
<keyword evidence="5 7" id="KW-1133">Transmembrane helix</keyword>
<evidence type="ECO:0000256" key="7">
    <source>
        <dbReference type="SAM" id="Phobius"/>
    </source>
</evidence>
<evidence type="ECO:0000256" key="3">
    <source>
        <dbReference type="ARBA" id="ARBA00022475"/>
    </source>
</evidence>
<keyword evidence="6 7" id="KW-0472">Membrane</keyword>
<keyword evidence="3" id="KW-1003">Cell membrane</keyword>
<gene>
    <name evidence="8" type="ORF">ENSA7_16020</name>
</gene>
<evidence type="ECO:0000256" key="5">
    <source>
        <dbReference type="ARBA" id="ARBA00022989"/>
    </source>
</evidence>
<dbReference type="EMBL" id="PVNL01000038">
    <property type="protein sequence ID" value="PRQ08657.1"/>
    <property type="molecule type" value="Genomic_DNA"/>
</dbReference>
<comment type="subcellular location">
    <subcellularLocation>
        <location evidence="1">Cell membrane</location>
        <topology evidence="1">Multi-pass membrane protein</topology>
    </subcellularLocation>
</comment>
<protein>
    <submittedName>
        <fullName evidence="8">Putative permease</fullName>
    </submittedName>
</protein>
<evidence type="ECO:0000313" key="9">
    <source>
        <dbReference type="Proteomes" id="UP000238823"/>
    </source>
</evidence>
<dbReference type="Proteomes" id="UP000238823">
    <property type="component" value="Unassembled WGS sequence"/>
</dbReference>
<comment type="caution">
    <text evidence="8">The sequence shown here is derived from an EMBL/GenBank/DDBJ whole genome shotgun (WGS) entry which is preliminary data.</text>
</comment>
<comment type="similarity">
    <text evidence="2">Belongs to the UPF0718 family.</text>
</comment>
<reference evidence="8 9" key="1">
    <citation type="submission" date="2018-03" db="EMBL/GenBank/DDBJ databases">
        <title>Draft Genome Sequences of the Obligatory Marine Myxobacteria Enhygromyxa salina SWB007.</title>
        <authorList>
            <person name="Poehlein A."/>
            <person name="Moghaddam J.A."/>
            <person name="Harms H."/>
            <person name="Alanjari M."/>
            <person name="Koenig G.M."/>
            <person name="Daniel R."/>
            <person name="Schaeberle T.F."/>
        </authorList>
    </citation>
    <scope>NUCLEOTIDE SEQUENCE [LARGE SCALE GENOMIC DNA]</scope>
    <source>
        <strain evidence="8 9">SWB007</strain>
    </source>
</reference>
<evidence type="ECO:0000256" key="2">
    <source>
        <dbReference type="ARBA" id="ARBA00006386"/>
    </source>
</evidence>
<proteinExistence type="inferred from homology"/>
<feature type="transmembrane region" description="Helical" evidence="7">
    <location>
        <begin position="80"/>
        <end position="100"/>
    </location>
</feature>
<feature type="transmembrane region" description="Helical" evidence="7">
    <location>
        <begin position="39"/>
        <end position="60"/>
    </location>
</feature>
<name>A0A2S9YU70_9BACT</name>
<keyword evidence="4 7" id="KW-0812">Transmembrane</keyword>
<feature type="transmembrane region" description="Helical" evidence="7">
    <location>
        <begin position="141"/>
        <end position="164"/>
    </location>
</feature>